<protein>
    <submittedName>
        <fullName evidence="6">Small ribosomal subunit Rsm22</fullName>
    </submittedName>
</protein>
<keyword evidence="1" id="KW-0479">Metal-binding</keyword>
<keyword evidence="2" id="KW-0809">Transit peptide</keyword>
<dbReference type="AlphaFoldDB" id="A0A1H9CTE9"/>
<proteinExistence type="predicted"/>
<evidence type="ECO:0000313" key="6">
    <source>
        <dbReference type="EMBL" id="SEQ04506.1"/>
    </source>
</evidence>
<keyword evidence="4" id="KW-0411">Iron-sulfur</keyword>
<dbReference type="PANTHER" id="PTHR13184">
    <property type="entry name" value="37S RIBOSOMAL PROTEIN S22"/>
    <property type="match status" value="1"/>
</dbReference>
<dbReference type="InterPro" id="IPR052571">
    <property type="entry name" value="Mt_RNA_Methyltransferase"/>
</dbReference>
<dbReference type="RefSeq" id="WP_083379683.1">
    <property type="nucleotide sequence ID" value="NZ_FOFU01000002.1"/>
</dbReference>
<evidence type="ECO:0000256" key="4">
    <source>
        <dbReference type="ARBA" id="ARBA00023014"/>
    </source>
</evidence>
<dbReference type="GO" id="GO:0046872">
    <property type="term" value="F:metal ion binding"/>
    <property type="evidence" value="ECO:0007669"/>
    <property type="project" value="UniProtKB-KW"/>
</dbReference>
<keyword evidence="3" id="KW-0408">Iron</keyword>
<dbReference type="GO" id="GO:0008168">
    <property type="term" value="F:methyltransferase activity"/>
    <property type="evidence" value="ECO:0007669"/>
    <property type="project" value="InterPro"/>
</dbReference>
<organism evidence="6 7">
    <name type="scientific">Treponema bryantii</name>
    <dbReference type="NCBI Taxonomy" id="163"/>
    <lineage>
        <taxon>Bacteria</taxon>
        <taxon>Pseudomonadati</taxon>
        <taxon>Spirochaetota</taxon>
        <taxon>Spirochaetia</taxon>
        <taxon>Spirochaetales</taxon>
        <taxon>Treponemataceae</taxon>
        <taxon>Treponema</taxon>
    </lineage>
</organism>
<dbReference type="GO" id="GO:0051536">
    <property type="term" value="F:iron-sulfur cluster binding"/>
    <property type="evidence" value="ECO:0007669"/>
    <property type="project" value="UniProtKB-KW"/>
</dbReference>
<sequence>MKNNNKNTKPRHHEAHLNTRHCEERSDEAIHSSLFDTSALTRETVSILNSFDEIIQGVRPLNSRQLQQLPENIRNLSHQLTDDRASRRLGYMNDNIQLSSYVRYYTWWNLVRLTRLFANIPAIVFPTTDCTCLDLGSGPLTVVTALWLARPELRKLKLTWYCLDVSANSMALGEDIFLSVAARTGEEPWHIVRVKGAFGTAIKQKAGFLTCANMFNELDQASDMPPEFQTKKYYEQIQRYCEKDAGVLLVEPGVPKAARTLSLLRTRFIKDGRTIAAPCPHAEECPMSGFKAYTGSKNKWCNFAFSTEDAPAKLQKLSVAAKLPKERATLSFIAVEAATSAVVSTGSTTVSTETSIRIASDKLRLPNYMCGYYACTQFGLALIKLPDENNKRLPKPPFRPQSGDLIQVKIKTPDSLPKDEKSGAVIIEI</sequence>
<keyword evidence="7" id="KW-1185">Reference proteome</keyword>
<gene>
    <name evidence="6" type="ORF">SAMN04487977_102302</name>
</gene>
<dbReference type="STRING" id="163.SAMN04487775_101318"/>
<accession>A0A1H9CTE9</accession>
<dbReference type="GO" id="GO:0015935">
    <property type="term" value="C:small ribosomal subunit"/>
    <property type="evidence" value="ECO:0007669"/>
    <property type="project" value="TreeGrafter"/>
</dbReference>
<dbReference type="EMBL" id="FOFU01000002">
    <property type="protein sequence ID" value="SEQ04506.1"/>
    <property type="molecule type" value="Genomic_DNA"/>
</dbReference>
<dbReference type="PANTHER" id="PTHR13184:SF5">
    <property type="entry name" value="METHYLTRANSFERASE-LIKE PROTEIN 17, MITOCHONDRIAL"/>
    <property type="match status" value="1"/>
</dbReference>
<reference evidence="6 7" key="1">
    <citation type="submission" date="2016-10" db="EMBL/GenBank/DDBJ databases">
        <authorList>
            <person name="de Groot N.N."/>
        </authorList>
    </citation>
    <scope>NUCLEOTIDE SEQUENCE [LARGE SCALE GENOMIC DNA]</scope>
    <source>
        <strain evidence="6 7">B25</strain>
    </source>
</reference>
<evidence type="ECO:0000256" key="5">
    <source>
        <dbReference type="SAM" id="MobiDB-lite"/>
    </source>
</evidence>
<evidence type="ECO:0000256" key="3">
    <source>
        <dbReference type="ARBA" id="ARBA00023004"/>
    </source>
</evidence>
<dbReference type="Pfam" id="PF09243">
    <property type="entry name" value="Rsm22"/>
    <property type="match status" value="1"/>
</dbReference>
<evidence type="ECO:0000256" key="1">
    <source>
        <dbReference type="ARBA" id="ARBA00022723"/>
    </source>
</evidence>
<evidence type="ECO:0000256" key="2">
    <source>
        <dbReference type="ARBA" id="ARBA00022946"/>
    </source>
</evidence>
<dbReference type="GO" id="GO:0003735">
    <property type="term" value="F:structural constituent of ribosome"/>
    <property type="evidence" value="ECO:0007669"/>
    <property type="project" value="TreeGrafter"/>
</dbReference>
<dbReference type="OrthoDB" id="9799639at2"/>
<dbReference type="InterPro" id="IPR015324">
    <property type="entry name" value="Ribosomal_Rsm22-like"/>
</dbReference>
<dbReference type="GO" id="GO:0006412">
    <property type="term" value="P:translation"/>
    <property type="evidence" value="ECO:0007669"/>
    <property type="project" value="InterPro"/>
</dbReference>
<feature type="region of interest" description="Disordered" evidence="5">
    <location>
        <begin position="1"/>
        <end position="23"/>
    </location>
</feature>
<evidence type="ECO:0000313" key="7">
    <source>
        <dbReference type="Proteomes" id="UP000182360"/>
    </source>
</evidence>
<name>A0A1H9CTE9_9SPIR</name>
<dbReference type="Proteomes" id="UP000182360">
    <property type="component" value="Unassembled WGS sequence"/>
</dbReference>